<reference evidence="2 3" key="1">
    <citation type="submission" date="2024-04" db="EMBL/GenBank/DDBJ databases">
        <authorList>
            <consortium name="Genoscope - CEA"/>
            <person name="William W."/>
        </authorList>
    </citation>
    <scope>NUCLEOTIDE SEQUENCE [LARGE SCALE GENOMIC DNA]</scope>
</reference>
<feature type="compositionally biased region" description="Polar residues" evidence="1">
    <location>
        <begin position="77"/>
        <end position="98"/>
    </location>
</feature>
<dbReference type="EMBL" id="CAXITT010000512">
    <property type="protein sequence ID" value="CAL1542894.1"/>
    <property type="molecule type" value="Genomic_DNA"/>
</dbReference>
<gene>
    <name evidence="2" type="ORF">GSLYS_00016428001</name>
</gene>
<name>A0AAV2IA38_LYMST</name>
<dbReference type="Proteomes" id="UP001497497">
    <property type="component" value="Unassembled WGS sequence"/>
</dbReference>
<evidence type="ECO:0000313" key="3">
    <source>
        <dbReference type="Proteomes" id="UP001497497"/>
    </source>
</evidence>
<dbReference type="AlphaFoldDB" id="A0AAV2IA38"/>
<sequence length="263" mass="29277">TINGGLLQYLTKVKIIKLYVFVNPLQIKMSDRRPSRIRKPVNYSGFEDTSDDDFANNTPPPSKKPKAEVRDTKSKISKSSPKAGQKESLSSSNISTPILDSGKKRRLPVSEKIYERELKEALQISLYETGGSQDVVVHIEDCGSSSSTQEENLKASNCDDVQEAFAPRKKLSEQEPEKKTRTRLKHDSGTTTFTGIVGTVMDDSIEVLGSLVDNDNSRLHSIAQVTPATRRSQKKKQKSDDESEDSSDLDLDHESEDDENSSR</sequence>
<accession>A0AAV2IA38</accession>
<feature type="non-terminal residue" evidence="2">
    <location>
        <position position="263"/>
    </location>
</feature>
<feature type="region of interest" description="Disordered" evidence="1">
    <location>
        <begin position="38"/>
        <end position="105"/>
    </location>
</feature>
<feature type="region of interest" description="Disordered" evidence="1">
    <location>
        <begin position="219"/>
        <end position="263"/>
    </location>
</feature>
<keyword evidence="3" id="KW-1185">Reference proteome</keyword>
<feature type="compositionally biased region" description="Acidic residues" evidence="1">
    <location>
        <begin position="241"/>
        <end position="263"/>
    </location>
</feature>
<feature type="compositionally biased region" description="Basic and acidic residues" evidence="1">
    <location>
        <begin position="65"/>
        <end position="74"/>
    </location>
</feature>
<comment type="caution">
    <text evidence="2">The sequence shown here is derived from an EMBL/GenBank/DDBJ whole genome shotgun (WGS) entry which is preliminary data.</text>
</comment>
<feature type="non-terminal residue" evidence="2">
    <location>
        <position position="1"/>
    </location>
</feature>
<proteinExistence type="predicted"/>
<evidence type="ECO:0000313" key="2">
    <source>
        <dbReference type="EMBL" id="CAL1542894.1"/>
    </source>
</evidence>
<organism evidence="2 3">
    <name type="scientific">Lymnaea stagnalis</name>
    <name type="common">Great pond snail</name>
    <name type="synonym">Helix stagnalis</name>
    <dbReference type="NCBI Taxonomy" id="6523"/>
    <lineage>
        <taxon>Eukaryota</taxon>
        <taxon>Metazoa</taxon>
        <taxon>Spiralia</taxon>
        <taxon>Lophotrochozoa</taxon>
        <taxon>Mollusca</taxon>
        <taxon>Gastropoda</taxon>
        <taxon>Heterobranchia</taxon>
        <taxon>Euthyneura</taxon>
        <taxon>Panpulmonata</taxon>
        <taxon>Hygrophila</taxon>
        <taxon>Lymnaeoidea</taxon>
        <taxon>Lymnaeidae</taxon>
        <taxon>Lymnaea</taxon>
    </lineage>
</organism>
<protein>
    <submittedName>
        <fullName evidence="2">Uncharacterized protein</fullName>
    </submittedName>
</protein>
<evidence type="ECO:0000256" key="1">
    <source>
        <dbReference type="SAM" id="MobiDB-lite"/>
    </source>
</evidence>